<dbReference type="Gene3D" id="3.30.470.20">
    <property type="entry name" value="ATP-grasp fold, B domain"/>
    <property type="match status" value="1"/>
</dbReference>
<keyword evidence="7 15" id="KW-0460">Magnesium</keyword>
<evidence type="ECO:0000256" key="13">
    <source>
        <dbReference type="PIRSR" id="PIRSR039102-1"/>
    </source>
</evidence>
<feature type="binding site" evidence="14">
    <location>
        <begin position="309"/>
        <end position="310"/>
    </location>
    <ligand>
        <name>ATP</name>
        <dbReference type="ChEBI" id="CHEBI:30616"/>
    </ligand>
</feature>
<feature type="binding site" evidence="14">
    <location>
        <begin position="179"/>
        <end position="181"/>
    </location>
    <ligand>
        <name>ATP</name>
        <dbReference type="ChEBI" id="CHEBI:30616"/>
    </ligand>
</feature>
<gene>
    <name evidence="18" type="primary">vanG</name>
    <name evidence="12" type="synonym">ddl</name>
    <name evidence="18" type="ORF">H8S23_09560</name>
</gene>
<dbReference type="FunFam" id="3.30.470.20:FF:000008">
    <property type="entry name" value="D-alanine--D-alanine ligase"/>
    <property type="match status" value="1"/>
</dbReference>
<keyword evidence="19" id="KW-1185">Reference proteome</keyword>
<evidence type="ECO:0000256" key="2">
    <source>
        <dbReference type="ARBA" id="ARBA00010871"/>
    </source>
</evidence>
<evidence type="ECO:0000256" key="12">
    <source>
        <dbReference type="HAMAP-Rule" id="MF_00047"/>
    </source>
</evidence>
<keyword evidence="12" id="KW-0963">Cytoplasm</keyword>
<comment type="pathway">
    <text evidence="12">Cell wall biogenesis; peptidoglycan biosynthesis.</text>
</comment>
<dbReference type="NCBIfam" id="NF000091">
    <property type="entry name" value="D_ala_D_ser_VanG"/>
    <property type="match status" value="1"/>
</dbReference>
<dbReference type="RefSeq" id="WP_186888118.1">
    <property type="nucleotide sequence ID" value="NZ_JACONZ010000003.1"/>
</dbReference>
<evidence type="ECO:0000313" key="19">
    <source>
        <dbReference type="Proteomes" id="UP000659630"/>
    </source>
</evidence>
<sequence>MEPKKIAVLFGGCSSEHEISLQSAAAVAAALDLTLYEPVLLGITRDGRWLRYRGPAAAIADGSWEQGDCTPALISPDRELHGLLEFAGGRALPERLDAAFPVLHGKNGEDGTVQGLLELAGIPCAGCGVLASALGMDKDAAHRLAALAGVRVPASALVDAGTPAAQIAAAAARLGWPLFVKPVRAGSSFGITRVSGPEGLDAAVALALQHDGQALLEAAVPGFEVGCAVLGSRSLTIGGPDEIELAEGFFDFTEKYTLKTSRIHLPARIPEDKARQIRDAAATVYRALGCRGFARVDLFLTPAGEIVFNEVNTIPGFTEHSRFPGMMKQAGLSFPEVVNTAVRLAMEP</sequence>
<organism evidence="18 19">
    <name type="scientific">Anaerofilum hominis</name>
    <dbReference type="NCBI Taxonomy" id="2763016"/>
    <lineage>
        <taxon>Bacteria</taxon>
        <taxon>Bacillati</taxon>
        <taxon>Bacillota</taxon>
        <taxon>Clostridia</taxon>
        <taxon>Eubacteriales</taxon>
        <taxon>Oscillospiraceae</taxon>
        <taxon>Anaerofilum</taxon>
    </lineage>
</organism>
<evidence type="ECO:0000256" key="14">
    <source>
        <dbReference type="PIRSR" id="PIRSR039102-2"/>
    </source>
</evidence>
<dbReference type="AlphaFoldDB" id="A0A923KYA7"/>
<evidence type="ECO:0000256" key="5">
    <source>
        <dbReference type="ARBA" id="ARBA00022741"/>
    </source>
</evidence>
<dbReference type="HAMAP" id="MF_00047">
    <property type="entry name" value="Dala_Dala_lig"/>
    <property type="match status" value="1"/>
</dbReference>
<dbReference type="EMBL" id="JACONZ010000003">
    <property type="protein sequence ID" value="MBC5581754.1"/>
    <property type="molecule type" value="Genomic_DNA"/>
</dbReference>
<keyword evidence="5 14" id="KW-0547">Nucleotide-binding</keyword>
<dbReference type="SUPFAM" id="SSF52440">
    <property type="entry name" value="PreATP-grasp domain"/>
    <property type="match status" value="1"/>
</dbReference>
<feature type="active site" evidence="13">
    <location>
        <position position="16"/>
    </location>
</feature>
<dbReference type="InterPro" id="IPR005905">
    <property type="entry name" value="D_ala_D_ala"/>
</dbReference>
<dbReference type="GO" id="GO:0071555">
    <property type="term" value="P:cell wall organization"/>
    <property type="evidence" value="ECO:0007669"/>
    <property type="project" value="UniProtKB-KW"/>
</dbReference>
<dbReference type="Pfam" id="PF01820">
    <property type="entry name" value="Dala_Dala_lig_N"/>
    <property type="match status" value="1"/>
</dbReference>
<comment type="catalytic activity">
    <reaction evidence="12">
        <text>2 D-alanine + ATP = D-alanyl-D-alanine + ADP + phosphate + H(+)</text>
        <dbReference type="Rhea" id="RHEA:11224"/>
        <dbReference type="ChEBI" id="CHEBI:15378"/>
        <dbReference type="ChEBI" id="CHEBI:30616"/>
        <dbReference type="ChEBI" id="CHEBI:43474"/>
        <dbReference type="ChEBI" id="CHEBI:57416"/>
        <dbReference type="ChEBI" id="CHEBI:57822"/>
        <dbReference type="ChEBI" id="CHEBI:456216"/>
        <dbReference type="EC" id="6.3.2.4"/>
    </reaction>
</comment>
<keyword evidence="8 12" id="KW-0133">Cell shape</keyword>
<keyword evidence="11 12" id="KW-0961">Cell wall biogenesis/degradation</keyword>
<dbReference type="PROSITE" id="PS50975">
    <property type="entry name" value="ATP_GRASP"/>
    <property type="match status" value="1"/>
</dbReference>
<dbReference type="PIRSF" id="PIRSF039102">
    <property type="entry name" value="Ddl/VanB"/>
    <property type="match status" value="1"/>
</dbReference>
<dbReference type="NCBIfam" id="NF002528">
    <property type="entry name" value="PRK01966.1-4"/>
    <property type="match status" value="1"/>
</dbReference>
<dbReference type="GO" id="GO:0046872">
    <property type="term" value="F:metal ion binding"/>
    <property type="evidence" value="ECO:0007669"/>
    <property type="project" value="UniProtKB-KW"/>
</dbReference>
<evidence type="ECO:0000256" key="6">
    <source>
        <dbReference type="ARBA" id="ARBA00022840"/>
    </source>
</evidence>
<reference evidence="18" key="1">
    <citation type="submission" date="2020-08" db="EMBL/GenBank/DDBJ databases">
        <title>Genome public.</title>
        <authorList>
            <person name="Liu C."/>
            <person name="Sun Q."/>
        </authorList>
    </citation>
    <scope>NUCLEOTIDE SEQUENCE</scope>
    <source>
        <strain evidence="18">BX8</strain>
    </source>
</reference>
<evidence type="ECO:0000256" key="10">
    <source>
        <dbReference type="ARBA" id="ARBA00023211"/>
    </source>
</evidence>
<evidence type="ECO:0000256" key="8">
    <source>
        <dbReference type="ARBA" id="ARBA00022960"/>
    </source>
</evidence>
<dbReference type="Pfam" id="PF07478">
    <property type="entry name" value="Dala_Dala_lig_C"/>
    <property type="match status" value="1"/>
</dbReference>
<accession>A0A923KYA7</accession>
<dbReference type="GO" id="GO:0005829">
    <property type="term" value="C:cytosol"/>
    <property type="evidence" value="ECO:0007669"/>
    <property type="project" value="TreeGrafter"/>
</dbReference>
<keyword evidence="3 12" id="KW-0436">Ligase</keyword>
<evidence type="ECO:0000256" key="1">
    <source>
        <dbReference type="ARBA" id="ARBA00001936"/>
    </source>
</evidence>
<keyword evidence="6 16" id="KW-0067">ATP-binding</keyword>
<keyword evidence="9 12" id="KW-0573">Peptidoglycan synthesis</keyword>
<evidence type="ECO:0000256" key="9">
    <source>
        <dbReference type="ARBA" id="ARBA00022984"/>
    </source>
</evidence>
<protein>
    <recommendedName>
        <fullName evidence="12">D-alanine--D-alanine ligase</fullName>
        <ecNumber evidence="12">6.3.2.4</ecNumber>
    </recommendedName>
    <alternativeName>
        <fullName evidence="12">D-Ala-D-Ala ligase</fullName>
    </alternativeName>
    <alternativeName>
        <fullName evidence="12">D-alanylalanine synthetase</fullName>
    </alternativeName>
</protein>
<dbReference type="PROSITE" id="PS00843">
    <property type="entry name" value="DALA_DALA_LIGASE_1"/>
    <property type="match status" value="1"/>
</dbReference>
<feature type="binding site" evidence="15">
    <location>
        <position position="310"/>
    </location>
    <ligand>
        <name>Mg(2+)</name>
        <dbReference type="ChEBI" id="CHEBI:18420"/>
        <label>2</label>
    </ligand>
</feature>
<comment type="cofactor">
    <cofactor evidence="1">
        <name>Mn(2+)</name>
        <dbReference type="ChEBI" id="CHEBI:29035"/>
    </cofactor>
</comment>
<feature type="binding site" evidence="14">
    <location>
        <begin position="217"/>
        <end position="224"/>
    </location>
    <ligand>
        <name>ATP</name>
        <dbReference type="ChEBI" id="CHEBI:30616"/>
    </ligand>
</feature>
<evidence type="ECO:0000256" key="11">
    <source>
        <dbReference type="ARBA" id="ARBA00023316"/>
    </source>
</evidence>
<feature type="domain" description="ATP-grasp" evidence="17">
    <location>
        <begin position="142"/>
        <end position="343"/>
    </location>
</feature>
<comment type="cofactor">
    <cofactor evidence="15">
        <name>Mg(2+)</name>
        <dbReference type="ChEBI" id="CHEBI:18420"/>
    </cofactor>
    <cofactor evidence="15">
        <name>Mn(2+)</name>
        <dbReference type="ChEBI" id="CHEBI:29035"/>
    </cofactor>
    <text evidence="15">Binds 2 magnesium or manganese ions per subunit.</text>
</comment>
<feature type="binding site" evidence="14">
    <location>
        <begin position="187"/>
        <end position="188"/>
    </location>
    <ligand>
        <name>ATP</name>
        <dbReference type="ChEBI" id="CHEBI:30616"/>
    </ligand>
</feature>
<dbReference type="EC" id="6.3.2.4" evidence="12"/>
<dbReference type="PANTHER" id="PTHR23132">
    <property type="entry name" value="D-ALANINE--D-ALANINE LIGASE"/>
    <property type="match status" value="1"/>
</dbReference>
<dbReference type="Gene3D" id="3.40.50.20">
    <property type="match status" value="1"/>
</dbReference>
<feature type="binding site" evidence="15">
    <location>
        <position position="297"/>
    </location>
    <ligand>
        <name>Mg(2+)</name>
        <dbReference type="ChEBI" id="CHEBI:18420"/>
        <label>1</label>
    </ligand>
</feature>
<dbReference type="GO" id="GO:0009252">
    <property type="term" value="P:peptidoglycan biosynthetic process"/>
    <property type="evidence" value="ECO:0007669"/>
    <property type="project" value="UniProtKB-UniRule"/>
</dbReference>
<feature type="active site" evidence="13">
    <location>
        <position position="187"/>
    </location>
</feature>
<dbReference type="InterPro" id="IPR000291">
    <property type="entry name" value="D-Ala_lig_Van_CS"/>
</dbReference>
<dbReference type="InterPro" id="IPR011761">
    <property type="entry name" value="ATP-grasp"/>
</dbReference>
<feature type="binding site" evidence="14">
    <location>
        <position position="138"/>
    </location>
    <ligand>
        <name>ATP</name>
        <dbReference type="ChEBI" id="CHEBI:30616"/>
    </ligand>
</feature>
<comment type="function">
    <text evidence="12">Cell wall formation.</text>
</comment>
<comment type="caution">
    <text evidence="18">The sequence shown here is derived from an EMBL/GenBank/DDBJ whole genome shotgun (WGS) entry which is preliminary data.</text>
</comment>
<evidence type="ECO:0000313" key="18">
    <source>
        <dbReference type="EMBL" id="MBC5581754.1"/>
    </source>
</evidence>
<evidence type="ECO:0000256" key="3">
    <source>
        <dbReference type="ARBA" id="ARBA00022598"/>
    </source>
</evidence>
<keyword evidence="4 15" id="KW-0479">Metal-binding</keyword>
<comment type="similarity">
    <text evidence="2 12">Belongs to the D-alanine--D-alanine ligase family.</text>
</comment>
<dbReference type="Gene3D" id="3.30.1490.20">
    <property type="entry name" value="ATP-grasp fold, A domain"/>
    <property type="match status" value="1"/>
</dbReference>
<feature type="active site" evidence="13">
    <location>
        <position position="321"/>
    </location>
</feature>
<feature type="binding site" evidence="15">
    <location>
        <position position="312"/>
    </location>
    <ligand>
        <name>Mg(2+)</name>
        <dbReference type="ChEBI" id="CHEBI:18420"/>
        <label>2</label>
    </ligand>
</feature>
<evidence type="ECO:0000256" key="4">
    <source>
        <dbReference type="ARBA" id="ARBA00022723"/>
    </source>
</evidence>
<dbReference type="Proteomes" id="UP000659630">
    <property type="component" value="Unassembled WGS sequence"/>
</dbReference>
<dbReference type="InterPro" id="IPR013815">
    <property type="entry name" value="ATP_grasp_subdomain_1"/>
</dbReference>
<evidence type="ECO:0000256" key="15">
    <source>
        <dbReference type="PIRSR" id="PIRSR039102-3"/>
    </source>
</evidence>
<dbReference type="PROSITE" id="PS00844">
    <property type="entry name" value="DALA_DALA_LIGASE_2"/>
    <property type="match status" value="1"/>
</dbReference>
<name>A0A923KYA7_9FIRM</name>
<proteinExistence type="inferred from homology"/>
<evidence type="ECO:0000256" key="7">
    <source>
        <dbReference type="ARBA" id="ARBA00022842"/>
    </source>
</evidence>
<dbReference type="InterPro" id="IPR011095">
    <property type="entry name" value="Dala_Dala_lig_C"/>
</dbReference>
<dbReference type="NCBIfam" id="TIGR01205">
    <property type="entry name" value="D_ala_D_alaTIGR"/>
    <property type="match status" value="1"/>
</dbReference>
<dbReference type="GO" id="GO:0008716">
    <property type="term" value="F:D-alanine-D-alanine ligase activity"/>
    <property type="evidence" value="ECO:0007669"/>
    <property type="project" value="UniProtKB-UniRule"/>
</dbReference>
<dbReference type="GO" id="GO:0005524">
    <property type="term" value="F:ATP binding"/>
    <property type="evidence" value="ECO:0007669"/>
    <property type="project" value="UniProtKB-UniRule"/>
</dbReference>
<dbReference type="InterPro" id="IPR016185">
    <property type="entry name" value="PreATP-grasp_dom_sf"/>
</dbReference>
<evidence type="ECO:0000256" key="16">
    <source>
        <dbReference type="PROSITE-ProRule" id="PRU00409"/>
    </source>
</evidence>
<comment type="subcellular location">
    <subcellularLocation>
        <location evidence="12">Cytoplasm</location>
    </subcellularLocation>
</comment>
<dbReference type="SUPFAM" id="SSF56059">
    <property type="entry name" value="Glutathione synthetase ATP-binding domain-like"/>
    <property type="match status" value="1"/>
</dbReference>
<keyword evidence="10 15" id="KW-0464">Manganese</keyword>
<dbReference type="InterPro" id="IPR011127">
    <property type="entry name" value="Dala_Dala_lig_N"/>
</dbReference>
<feature type="binding site" evidence="15">
    <location>
        <position position="310"/>
    </location>
    <ligand>
        <name>Mg(2+)</name>
        <dbReference type="ChEBI" id="CHEBI:18420"/>
        <label>1</label>
    </ligand>
</feature>
<dbReference type="PANTHER" id="PTHR23132:SF25">
    <property type="entry name" value="D-ALANINE--D-ALANINE LIGASE A"/>
    <property type="match status" value="1"/>
</dbReference>
<evidence type="ECO:0000259" key="17">
    <source>
        <dbReference type="PROSITE" id="PS50975"/>
    </source>
</evidence>
<dbReference type="GO" id="GO:0008360">
    <property type="term" value="P:regulation of cell shape"/>
    <property type="evidence" value="ECO:0007669"/>
    <property type="project" value="UniProtKB-KW"/>
</dbReference>